<comment type="caution">
    <text evidence="3">The sequence shown here is derived from an EMBL/GenBank/DDBJ whole genome shotgun (WGS) entry which is preliminary data.</text>
</comment>
<evidence type="ECO:0000256" key="2">
    <source>
        <dbReference type="SAM" id="SignalP"/>
    </source>
</evidence>
<feature type="region of interest" description="Disordered" evidence="1">
    <location>
        <begin position="164"/>
        <end position="225"/>
    </location>
</feature>
<protein>
    <submittedName>
        <fullName evidence="3">Uncharacterized protein</fullName>
    </submittedName>
</protein>
<sequence>MSATIRRGRRPACLAGIAGLALLAVAPAALGDPFEPVAIAVDAPAIARSDRPLAVTATVTADPDALTGTDGPVRVRVKLATICGGSFEGTDGVTLLDEPLAPQPRAGTALRASATGRARPAGAGVQSVCAFVASANDERQYATNVDATVDVSARCTTAARRVERDERAAARSRRSLRSARTARRRHRTPATLRRVHRARRTALRATARARRSAAKARGRCGGAPW</sequence>
<organism evidence="3 4">
    <name type="scientific">Patulibacter brassicae</name>
    <dbReference type="NCBI Taxonomy" id="1705717"/>
    <lineage>
        <taxon>Bacteria</taxon>
        <taxon>Bacillati</taxon>
        <taxon>Actinomycetota</taxon>
        <taxon>Thermoleophilia</taxon>
        <taxon>Solirubrobacterales</taxon>
        <taxon>Patulibacteraceae</taxon>
        <taxon>Patulibacter</taxon>
    </lineage>
</organism>
<dbReference type="Proteomes" id="UP001277761">
    <property type="component" value="Unassembled WGS sequence"/>
</dbReference>
<evidence type="ECO:0000313" key="4">
    <source>
        <dbReference type="Proteomes" id="UP001277761"/>
    </source>
</evidence>
<name>A0ABU4VEE7_9ACTN</name>
<evidence type="ECO:0000313" key="3">
    <source>
        <dbReference type="EMBL" id="MDX8150089.1"/>
    </source>
</evidence>
<evidence type="ECO:0000256" key="1">
    <source>
        <dbReference type="SAM" id="MobiDB-lite"/>
    </source>
</evidence>
<dbReference type="RefSeq" id="WP_319952242.1">
    <property type="nucleotide sequence ID" value="NZ_JAXAVX010000001.1"/>
</dbReference>
<proteinExistence type="predicted"/>
<accession>A0ABU4VEE7</accession>
<dbReference type="EMBL" id="JAXAVX010000001">
    <property type="protein sequence ID" value="MDX8150089.1"/>
    <property type="molecule type" value="Genomic_DNA"/>
</dbReference>
<feature type="compositionally biased region" description="Basic residues" evidence="1">
    <location>
        <begin position="170"/>
        <end position="218"/>
    </location>
</feature>
<feature type="chain" id="PRO_5045647284" evidence="2">
    <location>
        <begin position="32"/>
        <end position="225"/>
    </location>
</feature>
<keyword evidence="2" id="KW-0732">Signal</keyword>
<keyword evidence="4" id="KW-1185">Reference proteome</keyword>
<reference evidence="3 4" key="1">
    <citation type="submission" date="2023-11" db="EMBL/GenBank/DDBJ databases">
        <authorList>
            <person name="Xu M."/>
            <person name="Jiang T."/>
        </authorList>
    </citation>
    <scope>NUCLEOTIDE SEQUENCE [LARGE SCALE GENOMIC DNA]</scope>
    <source>
        <strain evidence="3 4">SD</strain>
    </source>
</reference>
<feature type="signal peptide" evidence="2">
    <location>
        <begin position="1"/>
        <end position="31"/>
    </location>
</feature>
<gene>
    <name evidence="3" type="ORF">SK069_00660</name>
</gene>